<dbReference type="RefSeq" id="WP_182661481.1">
    <property type="nucleotide sequence ID" value="NZ_VKHS01000097.1"/>
</dbReference>
<evidence type="ECO:0000256" key="6">
    <source>
        <dbReference type="ARBA" id="ARBA00022692"/>
    </source>
</evidence>
<dbReference type="PANTHER" id="PTHR43141:SF5">
    <property type="entry name" value="CYTOCHROME BD-I UBIQUINOL OXIDASE SUBUNIT 2"/>
    <property type="match status" value="1"/>
</dbReference>
<proteinExistence type="inferred from homology"/>
<evidence type="ECO:0000256" key="11">
    <source>
        <dbReference type="ARBA" id="ARBA00023136"/>
    </source>
</evidence>
<dbReference type="InterPro" id="IPR003317">
    <property type="entry name" value="Cyt-d_oxidase_su2"/>
</dbReference>
<keyword evidence="8" id="KW-0249">Electron transport</keyword>
<evidence type="ECO:0000256" key="12">
    <source>
        <dbReference type="SAM" id="MobiDB-lite"/>
    </source>
</evidence>
<dbReference type="AlphaFoldDB" id="A0A7W3T1I0"/>
<evidence type="ECO:0000256" key="9">
    <source>
        <dbReference type="ARBA" id="ARBA00022989"/>
    </source>
</evidence>
<evidence type="ECO:0000256" key="1">
    <source>
        <dbReference type="ARBA" id="ARBA00004651"/>
    </source>
</evidence>
<evidence type="ECO:0000256" key="13">
    <source>
        <dbReference type="SAM" id="Phobius"/>
    </source>
</evidence>
<gene>
    <name evidence="14" type="primary">cydB</name>
    <name evidence="14" type="ORF">FOE67_06720</name>
</gene>
<feature type="transmembrane region" description="Helical" evidence="13">
    <location>
        <begin position="201"/>
        <end position="220"/>
    </location>
</feature>
<feature type="transmembrane region" description="Helical" evidence="13">
    <location>
        <begin position="166"/>
        <end position="189"/>
    </location>
</feature>
<comment type="caution">
    <text evidence="14">The sequence shown here is derived from an EMBL/GenBank/DDBJ whole genome shotgun (WGS) entry which is preliminary data.</text>
</comment>
<keyword evidence="3" id="KW-0813">Transport</keyword>
<keyword evidence="5" id="KW-0349">Heme</keyword>
<reference evidence="15" key="1">
    <citation type="submission" date="2019-10" db="EMBL/GenBank/DDBJ databases">
        <title>Streptomyces sp. nov., a novel actinobacterium isolated from alkaline environment.</title>
        <authorList>
            <person name="Golinska P."/>
        </authorList>
    </citation>
    <scope>NUCLEOTIDE SEQUENCE [LARGE SCALE GENOMIC DNA]</scope>
    <source>
        <strain evidence="15">DSM 42108</strain>
    </source>
</reference>
<keyword evidence="4" id="KW-1003">Cell membrane</keyword>
<dbReference type="GO" id="GO:0070069">
    <property type="term" value="C:cytochrome complex"/>
    <property type="evidence" value="ECO:0007669"/>
    <property type="project" value="TreeGrafter"/>
</dbReference>
<dbReference type="EMBL" id="VKHS01000097">
    <property type="protein sequence ID" value="MBB0229212.1"/>
    <property type="molecule type" value="Genomic_DNA"/>
</dbReference>
<feature type="transmembrane region" description="Helical" evidence="13">
    <location>
        <begin position="254"/>
        <end position="279"/>
    </location>
</feature>
<dbReference type="PIRSF" id="PIRSF000267">
    <property type="entry name" value="Cyt_oxidse_sub2"/>
    <property type="match status" value="1"/>
</dbReference>
<comment type="similarity">
    <text evidence="2">Belongs to the cytochrome ubiquinol oxidase subunit 2 family.</text>
</comment>
<comment type="subcellular location">
    <subcellularLocation>
        <location evidence="1">Cell membrane</location>
        <topology evidence="1">Multi-pass membrane protein</topology>
    </subcellularLocation>
</comment>
<keyword evidence="15" id="KW-1185">Reference proteome</keyword>
<keyword evidence="11 13" id="KW-0472">Membrane</keyword>
<dbReference type="NCBIfam" id="TIGR00203">
    <property type="entry name" value="cydB"/>
    <property type="match status" value="1"/>
</dbReference>
<dbReference type="GO" id="GO:0009055">
    <property type="term" value="F:electron transfer activity"/>
    <property type="evidence" value="ECO:0007669"/>
    <property type="project" value="TreeGrafter"/>
</dbReference>
<protein>
    <submittedName>
        <fullName evidence="14">Cytochrome d ubiquinol oxidase subunit II</fullName>
    </submittedName>
</protein>
<sequence>MHAALEPHALTVVWFSLIAVLWIGYFFLEGFDFGVGVLTRGLARDRRERRVLINTIGPVWDGNEVWLLTAGGATFAAFPEWYATLFSGFYIPLLLILICLIVRGVAFEYRSKRPEERWQRNWEHAIFWTSLLPAFLWGVAFANIVRGVPIDADGEYVGNLFDLLNGYALLGGAVTLFLFTFHGAVFIALKTVGEVRDRARALAGGLGLVTAALAVLFLGWTQLGTGTVWSLIALVIAAGALVAALFANRAGREGWAFGLSGVTIAAAVTMLFLTLYPAVMPSSLNAEWDLTVVNAAATPYTLTIMTWVAAIATPIVLLYQGWTYWVFRKRIGVQHLAPDPHGPTDGGTGPDTTGPRTPDAPGSPDAPDRVPTA</sequence>
<dbReference type="PANTHER" id="PTHR43141">
    <property type="entry name" value="CYTOCHROME BD2 SUBUNIT II"/>
    <property type="match status" value="1"/>
</dbReference>
<evidence type="ECO:0000256" key="10">
    <source>
        <dbReference type="ARBA" id="ARBA00023004"/>
    </source>
</evidence>
<dbReference type="GO" id="GO:0046872">
    <property type="term" value="F:metal ion binding"/>
    <property type="evidence" value="ECO:0007669"/>
    <property type="project" value="UniProtKB-KW"/>
</dbReference>
<dbReference type="GO" id="GO:0019646">
    <property type="term" value="P:aerobic electron transport chain"/>
    <property type="evidence" value="ECO:0007669"/>
    <property type="project" value="TreeGrafter"/>
</dbReference>
<feature type="transmembrane region" description="Helical" evidence="13">
    <location>
        <begin position="226"/>
        <end position="247"/>
    </location>
</feature>
<feature type="transmembrane region" description="Helical" evidence="13">
    <location>
        <begin position="51"/>
        <end position="69"/>
    </location>
</feature>
<dbReference type="Pfam" id="PF02322">
    <property type="entry name" value="Cyt_bd_oxida_II"/>
    <property type="match status" value="1"/>
</dbReference>
<evidence type="ECO:0000313" key="14">
    <source>
        <dbReference type="EMBL" id="MBB0229212.1"/>
    </source>
</evidence>
<feature type="transmembrane region" description="Helical" evidence="13">
    <location>
        <begin position="299"/>
        <end position="319"/>
    </location>
</feature>
<feature type="transmembrane region" description="Helical" evidence="13">
    <location>
        <begin position="125"/>
        <end position="146"/>
    </location>
</feature>
<keyword evidence="6 13" id="KW-0812">Transmembrane</keyword>
<organism evidence="14 15">
    <name type="scientific">Streptomyces calidiresistens</name>
    <dbReference type="NCBI Taxonomy" id="1485586"/>
    <lineage>
        <taxon>Bacteria</taxon>
        <taxon>Bacillati</taxon>
        <taxon>Actinomycetota</taxon>
        <taxon>Actinomycetes</taxon>
        <taxon>Kitasatosporales</taxon>
        <taxon>Streptomycetaceae</taxon>
        <taxon>Streptomyces</taxon>
    </lineage>
</organism>
<feature type="transmembrane region" description="Helical" evidence="13">
    <location>
        <begin position="81"/>
        <end position="105"/>
    </location>
</feature>
<dbReference type="GO" id="GO:0016682">
    <property type="term" value="F:oxidoreductase activity, acting on diphenols and related substances as donors, oxygen as acceptor"/>
    <property type="evidence" value="ECO:0007669"/>
    <property type="project" value="TreeGrafter"/>
</dbReference>
<evidence type="ECO:0000256" key="3">
    <source>
        <dbReference type="ARBA" id="ARBA00022448"/>
    </source>
</evidence>
<evidence type="ECO:0000256" key="8">
    <source>
        <dbReference type="ARBA" id="ARBA00022982"/>
    </source>
</evidence>
<evidence type="ECO:0000256" key="5">
    <source>
        <dbReference type="ARBA" id="ARBA00022617"/>
    </source>
</evidence>
<feature type="transmembrane region" description="Helical" evidence="13">
    <location>
        <begin position="12"/>
        <end position="39"/>
    </location>
</feature>
<feature type="compositionally biased region" description="Low complexity" evidence="12">
    <location>
        <begin position="350"/>
        <end position="362"/>
    </location>
</feature>
<name>A0A7W3T1I0_9ACTN</name>
<keyword evidence="7" id="KW-0479">Metal-binding</keyword>
<accession>A0A7W3T1I0</accession>
<evidence type="ECO:0000256" key="2">
    <source>
        <dbReference type="ARBA" id="ARBA00007543"/>
    </source>
</evidence>
<keyword evidence="9 13" id="KW-1133">Transmembrane helix</keyword>
<evidence type="ECO:0000256" key="4">
    <source>
        <dbReference type="ARBA" id="ARBA00022475"/>
    </source>
</evidence>
<evidence type="ECO:0000256" key="7">
    <source>
        <dbReference type="ARBA" id="ARBA00022723"/>
    </source>
</evidence>
<dbReference type="Proteomes" id="UP000530234">
    <property type="component" value="Unassembled WGS sequence"/>
</dbReference>
<feature type="region of interest" description="Disordered" evidence="12">
    <location>
        <begin position="337"/>
        <end position="373"/>
    </location>
</feature>
<keyword evidence="10" id="KW-0408">Iron</keyword>
<dbReference type="GO" id="GO:0005886">
    <property type="term" value="C:plasma membrane"/>
    <property type="evidence" value="ECO:0007669"/>
    <property type="project" value="UniProtKB-SubCell"/>
</dbReference>
<evidence type="ECO:0000313" key="15">
    <source>
        <dbReference type="Proteomes" id="UP000530234"/>
    </source>
</evidence>